<dbReference type="SUPFAM" id="SSF103088">
    <property type="entry name" value="OmpA-like"/>
    <property type="match status" value="1"/>
</dbReference>
<sequence length="500" mass="53913">MYKLITGLTMLSALSAAYAETPQFPDPSVIPPDTNTSSDGVTTTQQQTYTYAQPTVNNTTTTTGNSTGNTTGNSAAGIYVYPQADTSPITTTSTAVNPTSTYRYPPTQAATTYYTQPYTTGIQQPYYYNPSQYFLPGSMMTPPSVPPMMMPSVPNFNWPNMGYGYRNGNYNYQTSNTANAQTSTPQNTQQIDTLNNNLSSLRQQQTALESKAQETLALQEKTIAELRKQLEDSSKGKGDLESQLNALKGELAESVKKAELDSCKAEKGELESKVNAMDQKVSAVTEVSQQFAQLRENFASLEAEKQRLAEEKQQLANTLKNEIKDSDTDGIPDKLDKCLDSAAGVSVDATGCEPPKDGDKDGIADTDDLCPNTAANTEVNQVGCAKTENINLNGVTFETGSAVLTTDSLPLLDEAAITLIKHPDLTIEVGGHTDSSGDKTTNEKLSQSRAEAVMKYLVEKGAKAELLSAKGYGPSIPIADNTTPDGKAKNRRVELKILEQ</sequence>
<evidence type="ECO:0000256" key="2">
    <source>
        <dbReference type="ARBA" id="ARBA00023136"/>
    </source>
</evidence>
<reference evidence="8 9" key="1">
    <citation type="submission" date="2023-08" db="EMBL/GenBank/DDBJ databases">
        <title>New molecular markers tilS and rpoB for phylogenetic and monitoring studies of the genus Thiothrix biodiversity.</title>
        <authorList>
            <person name="Ravin N.V."/>
            <person name="Smolyakov D."/>
            <person name="Markov N.D."/>
            <person name="Beletsky A.V."/>
            <person name="Mardanov A.V."/>
            <person name="Rudenko T.S."/>
            <person name="Grabovich M.Y."/>
        </authorList>
    </citation>
    <scope>NUCLEOTIDE SEQUENCE [LARGE SCALE GENOMIC DNA]</scope>
    <source>
        <strain evidence="8 9">MK1</strain>
    </source>
</reference>
<feature type="chain" id="PRO_5046016353" evidence="6">
    <location>
        <begin position="20"/>
        <end position="500"/>
    </location>
</feature>
<dbReference type="InterPro" id="IPR028974">
    <property type="entry name" value="TSP_type-3_rpt"/>
</dbReference>
<evidence type="ECO:0000256" key="3">
    <source>
        <dbReference type="ARBA" id="ARBA00023237"/>
    </source>
</evidence>
<keyword evidence="2 4" id="KW-0472">Membrane</keyword>
<dbReference type="Pfam" id="PF00691">
    <property type="entry name" value="OmpA"/>
    <property type="match status" value="1"/>
</dbReference>
<dbReference type="CDD" id="cd07185">
    <property type="entry name" value="OmpA_C-like"/>
    <property type="match status" value="1"/>
</dbReference>
<evidence type="ECO:0000313" key="8">
    <source>
        <dbReference type="EMBL" id="WML92215.1"/>
    </source>
</evidence>
<dbReference type="InterPro" id="IPR036737">
    <property type="entry name" value="OmpA-like_sf"/>
</dbReference>
<dbReference type="Proteomes" id="UP001236657">
    <property type="component" value="Chromosome"/>
</dbReference>
<evidence type="ECO:0000256" key="5">
    <source>
        <dbReference type="SAM" id="Coils"/>
    </source>
</evidence>
<keyword evidence="6" id="KW-0732">Signal</keyword>
<feature type="coiled-coil region" evidence="5">
    <location>
        <begin position="191"/>
        <end position="329"/>
    </location>
</feature>
<gene>
    <name evidence="8" type="ORF">RCF98_07685</name>
</gene>
<evidence type="ECO:0000256" key="6">
    <source>
        <dbReference type="SAM" id="SignalP"/>
    </source>
</evidence>
<dbReference type="PANTHER" id="PTHR30329">
    <property type="entry name" value="STATOR ELEMENT OF FLAGELLAR MOTOR COMPLEX"/>
    <property type="match status" value="1"/>
</dbReference>
<dbReference type="RefSeq" id="WP_308897288.1">
    <property type="nucleotide sequence ID" value="NZ_CP133218.1"/>
</dbReference>
<keyword evidence="3" id="KW-0998">Cell outer membrane</keyword>
<dbReference type="InterPro" id="IPR006664">
    <property type="entry name" value="OMP_bac"/>
</dbReference>
<accession>A0ABY9MU76</accession>
<keyword evidence="5" id="KW-0175">Coiled coil</keyword>
<organism evidence="8 9">
    <name type="scientific">Thiothrix lacustris</name>
    <dbReference type="NCBI Taxonomy" id="525917"/>
    <lineage>
        <taxon>Bacteria</taxon>
        <taxon>Pseudomonadati</taxon>
        <taxon>Pseudomonadota</taxon>
        <taxon>Gammaproteobacteria</taxon>
        <taxon>Thiotrichales</taxon>
        <taxon>Thiotrichaceae</taxon>
        <taxon>Thiothrix</taxon>
    </lineage>
</organism>
<name>A0ABY9MU76_9GAMM</name>
<feature type="domain" description="OmpA-like" evidence="7">
    <location>
        <begin position="384"/>
        <end position="500"/>
    </location>
</feature>
<dbReference type="PROSITE" id="PS51123">
    <property type="entry name" value="OMPA_2"/>
    <property type="match status" value="1"/>
</dbReference>
<evidence type="ECO:0000256" key="1">
    <source>
        <dbReference type="ARBA" id="ARBA00004442"/>
    </source>
</evidence>
<dbReference type="EMBL" id="CP133218">
    <property type="protein sequence ID" value="WML92215.1"/>
    <property type="molecule type" value="Genomic_DNA"/>
</dbReference>
<comment type="subcellular location">
    <subcellularLocation>
        <location evidence="1">Cell outer membrane</location>
    </subcellularLocation>
</comment>
<dbReference type="InterPro" id="IPR050330">
    <property type="entry name" value="Bact_OuterMem_StrucFunc"/>
</dbReference>
<dbReference type="Gene3D" id="3.30.1330.60">
    <property type="entry name" value="OmpA-like domain"/>
    <property type="match status" value="1"/>
</dbReference>
<evidence type="ECO:0000256" key="4">
    <source>
        <dbReference type="PROSITE-ProRule" id="PRU00473"/>
    </source>
</evidence>
<evidence type="ECO:0000313" key="9">
    <source>
        <dbReference type="Proteomes" id="UP001236657"/>
    </source>
</evidence>
<dbReference type="PRINTS" id="PR01021">
    <property type="entry name" value="OMPADOMAIN"/>
</dbReference>
<feature type="signal peptide" evidence="6">
    <location>
        <begin position="1"/>
        <end position="19"/>
    </location>
</feature>
<protein>
    <submittedName>
        <fullName evidence="8">OmpA family protein</fullName>
    </submittedName>
</protein>
<dbReference type="InterPro" id="IPR006665">
    <property type="entry name" value="OmpA-like"/>
</dbReference>
<dbReference type="Gene3D" id="4.10.1080.10">
    <property type="entry name" value="TSP type-3 repeat"/>
    <property type="match status" value="1"/>
</dbReference>
<dbReference type="PANTHER" id="PTHR30329:SF21">
    <property type="entry name" value="LIPOPROTEIN YIAD-RELATED"/>
    <property type="match status" value="1"/>
</dbReference>
<proteinExistence type="predicted"/>
<dbReference type="Gene3D" id="1.20.5.1700">
    <property type="match status" value="1"/>
</dbReference>
<dbReference type="SUPFAM" id="SSF103647">
    <property type="entry name" value="TSP type-3 repeat"/>
    <property type="match status" value="1"/>
</dbReference>
<evidence type="ECO:0000259" key="7">
    <source>
        <dbReference type="PROSITE" id="PS51123"/>
    </source>
</evidence>
<keyword evidence="9" id="KW-1185">Reference proteome</keyword>